<feature type="region of interest" description="Disordered" evidence="1">
    <location>
        <begin position="262"/>
        <end position="300"/>
    </location>
</feature>
<feature type="transmembrane region" description="Helical" evidence="2">
    <location>
        <begin position="186"/>
        <end position="205"/>
    </location>
</feature>
<proteinExistence type="predicted"/>
<evidence type="ECO:0000313" key="3">
    <source>
        <dbReference type="EMBL" id="MFD1937512.1"/>
    </source>
</evidence>
<keyword evidence="2" id="KW-1133">Transmembrane helix</keyword>
<keyword evidence="2" id="KW-0472">Membrane</keyword>
<organism evidence="3 4">
    <name type="scientific">Nonomuraea mangrovi</name>
    <dbReference type="NCBI Taxonomy" id="2316207"/>
    <lineage>
        <taxon>Bacteria</taxon>
        <taxon>Bacillati</taxon>
        <taxon>Actinomycetota</taxon>
        <taxon>Actinomycetes</taxon>
        <taxon>Streptosporangiales</taxon>
        <taxon>Streptosporangiaceae</taxon>
        <taxon>Nonomuraea</taxon>
    </lineage>
</organism>
<feature type="transmembrane region" description="Helical" evidence="2">
    <location>
        <begin position="384"/>
        <end position="404"/>
    </location>
</feature>
<feature type="transmembrane region" description="Helical" evidence="2">
    <location>
        <begin position="64"/>
        <end position="84"/>
    </location>
</feature>
<reference evidence="4" key="1">
    <citation type="journal article" date="2019" name="Int. J. Syst. Evol. Microbiol.">
        <title>The Global Catalogue of Microorganisms (GCM) 10K type strain sequencing project: providing services to taxonomists for standard genome sequencing and annotation.</title>
        <authorList>
            <consortium name="The Broad Institute Genomics Platform"/>
            <consortium name="The Broad Institute Genome Sequencing Center for Infectious Disease"/>
            <person name="Wu L."/>
            <person name="Ma J."/>
        </authorList>
    </citation>
    <scope>NUCLEOTIDE SEQUENCE [LARGE SCALE GENOMIC DNA]</scope>
    <source>
        <strain evidence="4">ICMP 6774ER</strain>
    </source>
</reference>
<accession>A0ABW4T963</accession>
<keyword evidence="2" id="KW-0812">Transmembrane</keyword>
<feature type="transmembrane region" description="Helical" evidence="2">
    <location>
        <begin position="442"/>
        <end position="465"/>
    </location>
</feature>
<feature type="transmembrane region" description="Helical" evidence="2">
    <location>
        <begin position="526"/>
        <end position="544"/>
    </location>
</feature>
<evidence type="ECO:0008006" key="5">
    <source>
        <dbReference type="Google" id="ProtNLM"/>
    </source>
</evidence>
<dbReference type="RefSeq" id="WP_379578764.1">
    <property type="nucleotide sequence ID" value="NZ_JBHUFV010000061.1"/>
</dbReference>
<feature type="transmembrane region" description="Helical" evidence="2">
    <location>
        <begin position="485"/>
        <end position="514"/>
    </location>
</feature>
<evidence type="ECO:0000256" key="1">
    <source>
        <dbReference type="SAM" id="MobiDB-lite"/>
    </source>
</evidence>
<dbReference type="Proteomes" id="UP001597368">
    <property type="component" value="Unassembled WGS sequence"/>
</dbReference>
<sequence>MELGAAHWMYLAGIVVIIAVMIMRKNIVIPAVAATFLTAWAFTGNLITGLQSIFGASLTAAAELFNIFLIIALVTALLGSLRALGADQRMIEPFRAIMRNGHASYWVIAGVTYVISLFFWPTPAVPLIGAILLPVAIRAGLPPLGAALAIAIAGQGMALSSDYVMQVAPGLSAKAAGTSAGLVADRALVLSLIVGVIALVLAYVTTRRTITAPSLDSLLAWEGGSATPTAIAGGSVAGAAAVAPAVAPAVATVAVADQIAADRGAEPPGSPGPPSPAGASDVPGPAASHGAGEAAGPVSEAAGGTGLPGLARRAKAFAVVVPLTFAGLVAYMLLGKFTDLIPETIGGQAAALVGGVAAVLLLLATVVTDGRRSLETCATHVVDGLVFAVKAMGVVLPIAGFFFIGSDTFAGKIMGLEEGAKAPNFLFDLVNAAQSGIPHNSFVIAFAILVIGVITGLDGSGFAGLPLTGSLSGALGPTTGMDPATLAAIGQMGCVWSGGGVLIAWSSLMAVAGFARVPVLDLARKAFVPVVVGLVAATLAGVIIF</sequence>
<feature type="transmembrane region" description="Helical" evidence="2">
    <location>
        <begin position="316"/>
        <end position="334"/>
    </location>
</feature>
<gene>
    <name evidence="3" type="ORF">ACFSKW_39200</name>
</gene>
<feature type="compositionally biased region" description="Low complexity" evidence="1">
    <location>
        <begin position="277"/>
        <end position="288"/>
    </location>
</feature>
<evidence type="ECO:0000256" key="2">
    <source>
        <dbReference type="SAM" id="Phobius"/>
    </source>
</evidence>
<protein>
    <recommendedName>
        <fullName evidence="5">Permease</fullName>
    </recommendedName>
</protein>
<feature type="transmembrane region" description="Helical" evidence="2">
    <location>
        <begin position="35"/>
        <end position="58"/>
    </location>
</feature>
<feature type="transmembrane region" description="Helical" evidence="2">
    <location>
        <begin position="346"/>
        <end position="364"/>
    </location>
</feature>
<feature type="transmembrane region" description="Helical" evidence="2">
    <location>
        <begin position="6"/>
        <end position="23"/>
    </location>
</feature>
<comment type="caution">
    <text evidence="3">The sequence shown here is derived from an EMBL/GenBank/DDBJ whole genome shotgun (WGS) entry which is preliminary data.</text>
</comment>
<name>A0ABW4T963_9ACTN</name>
<feature type="transmembrane region" description="Helical" evidence="2">
    <location>
        <begin position="105"/>
        <end position="132"/>
    </location>
</feature>
<dbReference type="EMBL" id="JBHUFV010000061">
    <property type="protein sequence ID" value="MFD1937512.1"/>
    <property type="molecule type" value="Genomic_DNA"/>
</dbReference>
<keyword evidence="4" id="KW-1185">Reference proteome</keyword>
<evidence type="ECO:0000313" key="4">
    <source>
        <dbReference type="Proteomes" id="UP001597368"/>
    </source>
</evidence>